<keyword evidence="3" id="KW-0813">Transport</keyword>
<dbReference type="GO" id="GO:0140359">
    <property type="term" value="F:ABC-type transporter activity"/>
    <property type="evidence" value="ECO:0007669"/>
    <property type="project" value="InterPro"/>
</dbReference>
<evidence type="ECO:0000256" key="3">
    <source>
        <dbReference type="ARBA" id="ARBA00022448"/>
    </source>
</evidence>
<feature type="transmembrane region" description="Helical" evidence="9">
    <location>
        <begin position="510"/>
        <end position="529"/>
    </location>
</feature>
<dbReference type="InterPro" id="IPR027417">
    <property type="entry name" value="P-loop_NTPase"/>
</dbReference>
<evidence type="ECO:0000256" key="4">
    <source>
        <dbReference type="ARBA" id="ARBA00022692"/>
    </source>
</evidence>
<dbReference type="InterPro" id="IPR003593">
    <property type="entry name" value="AAA+_ATPase"/>
</dbReference>
<dbReference type="GO" id="GO:0016887">
    <property type="term" value="F:ATP hydrolysis activity"/>
    <property type="evidence" value="ECO:0007669"/>
    <property type="project" value="InterPro"/>
</dbReference>
<feature type="transmembrane region" description="Helical" evidence="9">
    <location>
        <begin position="477"/>
        <end position="503"/>
    </location>
</feature>
<keyword evidence="5" id="KW-0547">Nucleotide-binding</keyword>
<gene>
    <name evidence="11" type="primary">101890462</name>
</gene>
<dbReference type="InterPro" id="IPR043926">
    <property type="entry name" value="ABCG_dom"/>
</dbReference>
<dbReference type="eggNOG" id="KOG0061">
    <property type="taxonomic scope" value="Eukaryota"/>
</dbReference>
<dbReference type="PROSITE" id="PS50893">
    <property type="entry name" value="ABC_TRANSPORTER_2"/>
    <property type="match status" value="1"/>
</dbReference>
<dbReference type="Pfam" id="PF00005">
    <property type="entry name" value="ABC_tran"/>
    <property type="match status" value="1"/>
</dbReference>
<accession>A0A1I8MJB0</accession>
<feature type="transmembrane region" description="Helical" evidence="9">
    <location>
        <begin position="402"/>
        <end position="423"/>
    </location>
</feature>
<evidence type="ECO:0000256" key="7">
    <source>
        <dbReference type="ARBA" id="ARBA00022989"/>
    </source>
</evidence>
<dbReference type="Pfam" id="PF01061">
    <property type="entry name" value="ABC2_membrane"/>
    <property type="match status" value="1"/>
</dbReference>
<protein>
    <recommendedName>
        <fullName evidence="10">ABC transporter domain-containing protein</fullName>
    </recommendedName>
</protein>
<dbReference type="AlphaFoldDB" id="A0A1I8MJB0"/>
<dbReference type="EnsemblMetazoa" id="MDOA005491-RA">
    <property type="protein sequence ID" value="MDOA005491-PA"/>
    <property type="gene ID" value="MDOA005491"/>
</dbReference>
<dbReference type="GO" id="GO:0005524">
    <property type="term" value="F:ATP binding"/>
    <property type="evidence" value="ECO:0007669"/>
    <property type="project" value="UniProtKB-KW"/>
</dbReference>
<reference evidence="11" key="1">
    <citation type="submission" date="2020-05" db="UniProtKB">
        <authorList>
            <consortium name="EnsemblMetazoa"/>
        </authorList>
    </citation>
    <scope>IDENTIFICATION</scope>
    <source>
        <strain evidence="11">Aabys</strain>
    </source>
</reference>
<feature type="transmembrane region" description="Helical" evidence="9">
    <location>
        <begin position="369"/>
        <end position="390"/>
    </location>
</feature>
<comment type="similarity">
    <text evidence="2">Belongs to the ABC transporter superfamily. ABCG family. Eye pigment precursor importer (TC 3.A.1.204) subfamily.</text>
</comment>
<dbReference type="SMART" id="SM00382">
    <property type="entry name" value="AAA"/>
    <property type="match status" value="1"/>
</dbReference>
<keyword evidence="7 9" id="KW-1133">Transmembrane helix</keyword>
<dbReference type="Gene3D" id="3.40.50.300">
    <property type="entry name" value="P-loop containing nucleotide triphosphate hydrolases"/>
    <property type="match status" value="1"/>
</dbReference>
<evidence type="ECO:0000256" key="1">
    <source>
        <dbReference type="ARBA" id="ARBA00004141"/>
    </source>
</evidence>
<sequence length="642" mass="72875">MNEFECRALSSSVEHGNELRSLSRVAGVNIKFVDLTHFARNEDRTQKQILNGLSGEFRAGELSAIIGPSGSGKTTLINLLASYRIKPKTDNIFINDRPLDRGKFRKISRYVLQEDYLCPHFTIAETMMMASKFKLNPQCSPEQRSATITTLLQFFNLQDQANTRIQNISGGELKRVCIAVELINKPVVIFLDEPTTGLDESTAYQCLLQLKQLSQNGHTVICTLHSPSSRLLQLIDNLYTMAEGQCVYQGAVQDVVQYLELFGLKCPISYNPADFLIEATTNAYGNIHDNMVRAMENGKVLKWRPMPEKNLQNAPAPSSVIRLTLPANNLDLVCDIELKEDSTQTSWWLQYKWLLQRILLQTVRDKINISLRIFAHLFLASLIGVAYIGIGRNAYFGMYNYHLSMLTVVVCVFTAMCPVIATTGPEMKYLQRQIYNQWYCLSSYFMALLTSHVLSVIIMSISASAILYFFTEQPMQFFRFALFTGIIFLTSMVASSLGLLFGARLKLQQAFFIGPASIAVFIILANYATERGHISTLERAIMYTSCLRHSLEGILAALFKFNRADLICPPTEFFCLMAKPQSLLRLVGSLDVDYNRSVLFLLGYYVLFTVLAYFALRWRLMRARVSHLQVKWYVGRCFCLNR</sequence>
<dbReference type="Pfam" id="PF19055">
    <property type="entry name" value="ABC2_membrane_7"/>
    <property type="match status" value="1"/>
</dbReference>
<keyword evidence="8 9" id="KW-0472">Membrane</keyword>
<evidence type="ECO:0000256" key="9">
    <source>
        <dbReference type="SAM" id="Phobius"/>
    </source>
</evidence>
<dbReference type="VEuPathDB" id="VectorBase:MDOA005491"/>
<dbReference type="PANTHER" id="PTHR48041">
    <property type="entry name" value="ABC TRANSPORTER G FAMILY MEMBER 28"/>
    <property type="match status" value="1"/>
</dbReference>
<evidence type="ECO:0000256" key="5">
    <source>
        <dbReference type="ARBA" id="ARBA00022741"/>
    </source>
</evidence>
<evidence type="ECO:0000313" key="11">
    <source>
        <dbReference type="EnsemblMetazoa" id="MDOA005491-PA"/>
    </source>
</evidence>
<keyword evidence="4 9" id="KW-0812">Transmembrane</keyword>
<feature type="transmembrane region" description="Helical" evidence="9">
    <location>
        <begin position="598"/>
        <end position="616"/>
    </location>
</feature>
<feature type="domain" description="ABC transporter" evidence="10">
    <location>
        <begin position="30"/>
        <end position="268"/>
    </location>
</feature>
<dbReference type="InterPro" id="IPR050352">
    <property type="entry name" value="ABCG_transporters"/>
</dbReference>
<dbReference type="PROSITE" id="PS00211">
    <property type="entry name" value="ABC_TRANSPORTER_1"/>
    <property type="match status" value="1"/>
</dbReference>
<dbReference type="InterPro" id="IPR017871">
    <property type="entry name" value="ABC_transporter-like_CS"/>
</dbReference>
<organism evidence="11">
    <name type="scientific">Musca domestica</name>
    <name type="common">House fly</name>
    <dbReference type="NCBI Taxonomy" id="7370"/>
    <lineage>
        <taxon>Eukaryota</taxon>
        <taxon>Metazoa</taxon>
        <taxon>Ecdysozoa</taxon>
        <taxon>Arthropoda</taxon>
        <taxon>Hexapoda</taxon>
        <taxon>Insecta</taxon>
        <taxon>Pterygota</taxon>
        <taxon>Neoptera</taxon>
        <taxon>Endopterygota</taxon>
        <taxon>Diptera</taxon>
        <taxon>Brachycera</taxon>
        <taxon>Muscomorpha</taxon>
        <taxon>Muscoidea</taxon>
        <taxon>Muscidae</taxon>
        <taxon>Musca</taxon>
    </lineage>
</organism>
<keyword evidence="6" id="KW-0067">ATP-binding</keyword>
<dbReference type="VEuPathDB" id="VectorBase:MDOMA2_018179"/>
<dbReference type="PANTHER" id="PTHR48041:SF15">
    <property type="entry name" value="FI05267P"/>
    <property type="match status" value="1"/>
</dbReference>
<comment type="subcellular location">
    <subcellularLocation>
        <location evidence="1">Membrane</location>
        <topology evidence="1">Multi-pass membrane protein</topology>
    </subcellularLocation>
</comment>
<name>A0A1I8MJB0_MUSDO</name>
<feature type="transmembrane region" description="Helical" evidence="9">
    <location>
        <begin position="444"/>
        <end position="471"/>
    </location>
</feature>
<dbReference type="FunFam" id="3.40.50.300:FF:001077">
    <property type="entry name" value="Uncharacterized protein, isoform A"/>
    <property type="match status" value="1"/>
</dbReference>
<dbReference type="InterPro" id="IPR013525">
    <property type="entry name" value="ABC2_TM"/>
</dbReference>
<dbReference type="InterPro" id="IPR003439">
    <property type="entry name" value="ABC_transporter-like_ATP-bd"/>
</dbReference>
<evidence type="ECO:0000256" key="2">
    <source>
        <dbReference type="ARBA" id="ARBA00005814"/>
    </source>
</evidence>
<proteinExistence type="inferred from homology"/>
<dbReference type="GO" id="GO:0005886">
    <property type="term" value="C:plasma membrane"/>
    <property type="evidence" value="ECO:0007669"/>
    <property type="project" value="TreeGrafter"/>
</dbReference>
<dbReference type="OrthoDB" id="66620at2759"/>
<evidence type="ECO:0000256" key="8">
    <source>
        <dbReference type="ARBA" id="ARBA00023136"/>
    </source>
</evidence>
<dbReference type="SUPFAM" id="SSF52540">
    <property type="entry name" value="P-loop containing nucleoside triphosphate hydrolases"/>
    <property type="match status" value="1"/>
</dbReference>
<evidence type="ECO:0000256" key="6">
    <source>
        <dbReference type="ARBA" id="ARBA00022840"/>
    </source>
</evidence>
<evidence type="ECO:0000259" key="10">
    <source>
        <dbReference type="PROSITE" id="PS50893"/>
    </source>
</evidence>